<sequence length="451" mass="50090">MVKDVKIPAHLGQALSGPNREHWRAACLAELDQMAKRDVWTVVEKKTGMKTIGHRWVFNLKQNTKGSIAKFKARLVARGDKQRPGIDYTETYAPTASLMSLRLVLKNWKAASFDVSGAYLYSPVEECVLVEPPTYFMPELRGKVLSLKKALYGMQQAGRCWWKFLSGILQQLGFVATEVDQSLYIFCSPNAVIAIWIHVNDGVITSTSAEAISEFKSALVSQLDIKWSDNLDQIVGLECSFGTGEVTITQRQLMDSILEAYPRHVVARDSPLPVLPNVTHTPYFSPVDTTPFRSVIGSLAYLVSGSRPDLAFAVNYLAQHSMGPSPAHWDLLDHVVGYLRKTRDRGIRLCPGEASLNLWSDAGWGGDLERSQTGFVLKLGDAPILWGSKRQSVVALSTCAAEYIALSDSMQHLVQAINQLEQLVGTFDRTIFCDNQAAVQVLIDNKSRKRM</sequence>
<dbReference type="OrthoDB" id="3054497at2759"/>
<dbReference type="InterPro" id="IPR043502">
    <property type="entry name" value="DNA/RNA_pol_sf"/>
</dbReference>
<dbReference type="InterPro" id="IPR013103">
    <property type="entry name" value="RVT_2"/>
</dbReference>
<dbReference type="PANTHER" id="PTHR11439:SF483">
    <property type="entry name" value="PEPTIDE SYNTHASE GLIP-LIKE, PUTATIVE (AFU_ORTHOLOGUE AFUA_3G12920)-RELATED"/>
    <property type="match status" value="1"/>
</dbReference>
<gene>
    <name evidence="2" type="ORF">O181_026544</name>
</gene>
<accession>A0A9Q3CMH6</accession>
<evidence type="ECO:0000313" key="3">
    <source>
        <dbReference type="Proteomes" id="UP000765509"/>
    </source>
</evidence>
<dbReference type="EMBL" id="AVOT02008829">
    <property type="protein sequence ID" value="MBW0486829.1"/>
    <property type="molecule type" value="Genomic_DNA"/>
</dbReference>
<dbReference type="SUPFAM" id="SSF56672">
    <property type="entry name" value="DNA/RNA polymerases"/>
    <property type="match status" value="1"/>
</dbReference>
<comment type="caution">
    <text evidence="2">The sequence shown here is derived from an EMBL/GenBank/DDBJ whole genome shotgun (WGS) entry which is preliminary data.</text>
</comment>
<feature type="domain" description="Reverse transcriptase Ty1/copia-type" evidence="1">
    <location>
        <begin position="38"/>
        <end position="260"/>
    </location>
</feature>
<keyword evidence="3" id="KW-1185">Reference proteome</keyword>
<dbReference type="PANTHER" id="PTHR11439">
    <property type="entry name" value="GAG-POL-RELATED RETROTRANSPOSON"/>
    <property type="match status" value="1"/>
</dbReference>
<evidence type="ECO:0000313" key="2">
    <source>
        <dbReference type="EMBL" id="MBW0486829.1"/>
    </source>
</evidence>
<evidence type="ECO:0000259" key="1">
    <source>
        <dbReference type="Pfam" id="PF07727"/>
    </source>
</evidence>
<dbReference type="Pfam" id="PF07727">
    <property type="entry name" value="RVT_2"/>
    <property type="match status" value="1"/>
</dbReference>
<dbReference type="AlphaFoldDB" id="A0A9Q3CMH6"/>
<proteinExistence type="predicted"/>
<reference evidence="2" key="1">
    <citation type="submission" date="2021-03" db="EMBL/GenBank/DDBJ databases">
        <title>Draft genome sequence of rust myrtle Austropuccinia psidii MF-1, a brazilian biotype.</title>
        <authorList>
            <person name="Quecine M.C."/>
            <person name="Pachon D.M.R."/>
            <person name="Bonatelli M.L."/>
            <person name="Correr F.H."/>
            <person name="Franceschini L.M."/>
            <person name="Leite T.F."/>
            <person name="Margarido G.R.A."/>
            <person name="Almeida C.A."/>
            <person name="Ferrarezi J.A."/>
            <person name="Labate C.A."/>
        </authorList>
    </citation>
    <scope>NUCLEOTIDE SEQUENCE</scope>
    <source>
        <strain evidence="2">MF-1</strain>
    </source>
</reference>
<name>A0A9Q3CMH6_9BASI</name>
<protein>
    <recommendedName>
        <fullName evidence="1">Reverse transcriptase Ty1/copia-type domain-containing protein</fullName>
    </recommendedName>
</protein>
<dbReference type="Proteomes" id="UP000765509">
    <property type="component" value="Unassembled WGS sequence"/>
</dbReference>
<dbReference type="CDD" id="cd09272">
    <property type="entry name" value="RNase_HI_RT_Ty1"/>
    <property type="match status" value="1"/>
</dbReference>
<organism evidence="2 3">
    <name type="scientific">Austropuccinia psidii MF-1</name>
    <dbReference type="NCBI Taxonomy" id="1389203"/>
    <lineage>
        <taxon>Eukaryota</taxon>
        <taxon>Fungi</taxon>
        <taxon>Dikarya</taxon>
        <taxon>Basidiomycota</taxon>
        <taxon>Pucciniomycotina</taxon>
        <taxon>Pucciniomycetes</taxon>
        <taxon>Pucciniales</taxon>
        <taxon>Sphaerophragmiaceae</taxon>
        <taxon>Austropuccinia</taxon>
    </lineage>
</organism>